<dbReference type="PANTHER" id="PTHR35342">
    <property type="entry name" value="TRICARBOXYLIC TRANSPORT PROTEIN"/>
    <property type="match status" value="1"/>
</dbReference>
<name>A0A1E2V5Y8_9GAMM</name>
<feature type="transmembrane region" description="Helical" evidence="1">
    <location>
        <begin position="266"/>
        <end position="288"/>
    </location>
</feature>
<dbReference type="OrthoDB" id="9781349at2"/>
<dbReference type="RefSeq" id="WP_068996660.1">
    <property type="nucleotide sequence ID" value="NZ_MDTQ01000001.1"/>
</dbReference>
<feature type="transmembrane region" description="Helical" evidence="1">
    <location>
        <begin position="148"/>
        <end position="164"/>
    </location>
</feature>
<feature type="transmembrane region" description="Helical" evidence="1">
    <location>
        <begin position="170"/>
        <end position="187"/>
    </location>
</feature>
<evidence type="ECO:0000259" key="2">
    <source>
        <dbReference type="Pfam" id="PF01970"/>
    </source>
</evidence>
<gene>
    <name evidence="3" type="ORF">BFW38_00705</name>
</gene>
<dbReference type="AlphaFoldDB" id="A0A1E2V5Y8"/>
<feature type="transmembrane region" description="Helical" evidence="1">
    <location>
        <begin position="402"/>
        <end position="435"/>
    </location>
</feature>
<feature type="domain" description="DUF112" evidence="2">
    <location>
        <begin position="20"/>
        <end position="447"/>
    </location>
</feature>
<feature type="transmembrane region" description="Helical" evidence="1">
    <location>
        <begin position="326"/>
        <end position="346"/>
    </location>
</feature>
<comment type="caution">
    <text evidence="3">The sequence shown here is derived from an EMBL/GenBank/DDBJ whole genome shotgun (WGS) entry which is preliminary data.</text>
</comment>
<protein>
    <submittedName>
        <fullName evidence="3">Tricarboxylate transporter</fullName>
    </submittedName>
</protein>
<keyword evidence="1" id="KW-1133">Transmembrane helix</keyword>
<reference evidence="3 4" key="1">
    <citation type="submission" date="2016-08" db="EMBL/GenBank/DDBJ databases">
        <authorList>
            <person name="Seilhamer J.J."/>
        </authorList>
    </citation>
    <scope>NUCLEOTIDE SEQUENCE [LARGE SCALE GENOMIC DNA]</scope>
    <source>
        <strain evidence="3 4">PH27A</strain>
    </source>
</reference>
<feature type="transmembrane region" description="Helical" evidence="1">
    <location>
        <begin position="199"/>
        <end position="221"/>
    </location>
</feature>
<feature type="transmembrane region" description="Helical" evidence="1">
    <location>
        <begin position="366"/>
        <end position="390"/>
    </location>
</feature>
<feature type="transmembrane region" description="Helical" evidence="1">
    <location>
        <begin position="471"/>
        <end position="494"/>
    </location>
</feature>
<dbReference type="PANTHER" id="PTHR35342:SF5">
    <property type="entry name" value="TRICARBOXYLIC TRANSPORT PROTEIN"/>
    <property type="match status" value="1"/>
</dbReference>
<dbReference type="InterPro" id="IPR002823">
    <property type="entry name" value="DUF112_TM"/>
</dbReference>
<feature type="transmembrane region" description="Helical" evidence="1">
    <location>
        <begin position="113"/>
        <end position="136"/>
    </location>
</feature>
<feature type="transmembrane region" description="Helical" evidence="1">
    <location>
        <begin position="61"/>
        <end position="82"/>
    </location>
</feature>
<keyword evidence="1" id="KW-0472">Membrane</keyword>
<evidence type="ECO:0000313" key="3">
    <source>
        <dbReference type="EMBL" id="ODC02276.1"/>
    </source>
</evidence>
<keyword evidence="1" id="KW-0812">Transmembrane</keyword>
<feature type="transmembrane region" description="Helical" evidence="1">
    <location>
        <begin position="20"/>
        <end position="49"/>
    </location>
</feature>
<proteinExistence type="predicted"/>
<dbReference type="EMBL" id="MDTQ01000001">
    <property type="protein sequence ID" value="ODC02276.1"/>
    <property type="molecule type" value="Genomic_DNA"/>
</dbReference>
<organism evidence="3 4">
    <name type="scientific">Terasakiispira papahanaumokuakeensis</name>
    <dbReference type="NCBI Taxonomy" id="197479"/>
    <lineage>
        <taxon>Bacteria</taxon>
        <taxon>Pseudomonadati</taxon>
        <taxon>Pseudomonadota</taxon>
        <taxon>Gammaproteobacteria</taxon>
        <taxon>Oceanospirillales</taxon>
        <taxon>Terasakiispira</taxon>
    </lineage>
</organism>
<dbReference type="Pfam" id="PF01970">
    <property type="entry name" value="TctA"/>
    <property type="match status" value="1"/>
</dbReference>
<keyword evidence="4" id="KW-1185">Reference proteome</keyword>
<evidence type="ECO:0000313" key="4">
    <source>
        <dbReference type="Proteomes" id="UP000094291"/>
    </source>
</evidence>
<dbReference type="Proteomes" id="UP000094291">
    <property type="component" value="Unassembled WGS sequence"/>
</dbReference>
<dbReference type="STRING" id="197479.BFW38_00705"/>
<accession>A0A1E2V5Y8</accession>
<sequence length="506" mass="53542">MDAMNGILGGFAALANPETLLYMIAGFLIGMLFGAVPGLTSVLAIALLLPLTYSLDVSTALVACASIFMAGMCSGSITATTINIPGAPSSMMTAIEGYPMQQRGEGAKALGHAALGSMIGGTIGALLLMVVSPLAADVALLIRTPGKFSLIAFALIVIIISQRGSITKGMIATLLGVMIASVGIDVVQPIARFTFGTSALVQGIEMMPLIIGTFAISELLVQADSRSLLTVDPGKIKSTLIRRRDFIPPWSEVREIGLLRYLKSAIIGYAVGILPGAGGSMAAFVSYAESMRSSKHPERYGKGSPEGIAAAECANNSMCGGAFVPMLTFGIPGDPTTAIVLGVLVINGLQPGPQFMSQQLDLVAPMFASLFVSALVLVPLSIYLLGPYFLKLVSIRRDVLYSSIAVVALVGSYVATYSTFQMALALVFGVLAYYLRKQQYPTVCMLLGFVLGPSLEEYCRRSLSISDGNPMVFFTSPDSVFFVVLTAIFFYFMVMRKPKERSLNQS</sequence>
<evidence type="ECO:0000256" key="1">
    <source>
        <dbReference type="SAM" id="Phobius"/>
    </source>
</evidence>